<evidence type="ECO:0000313" key="8">
    <source>
        <dbReference type="EMBL" id="VDO32778.1"/>
    </source>
</evidence>
<accession>A0A0N4WBB0</accession>
<dbReference type="InterPro" id="IPR001173">
    <property type="entry name" value="Glyco_trans_2-like"/>
</dbReference>
<feature type="domain" description="DNA-directed RNA polymerase RpoA/D/Rpb3-type" evidence="7">
    <location>
        <begin position="380"/>
        <end position="672"/>
    </location>
</feature>
<dbReference type="Gene3D" id="3.30.1360.10">
    <property type="entry name" value="RNA polymerase, RBP11-like subunit"/>
    <property type="match status" value="1"/>
</dbReference>
<dbReference type="InterPro" id="IPR035518">
    <property type="entry name" value="DPG_synthase"/>
</dbReference>
<sequence length="680" mass="77448">MSVFRLSSLTSWPKRKRKDFLVPVKAYESKGEGKVLKNLLRDDPHERPLFTESTVYLSVIVPAMNEKDRLPTMLDECFDYLLQRAKKEENFTFEVLVVDDGSTDETADIAADYGRKHPGLLKVLKLERNLGKGGAVRNGVLHCGGKLILFADADGATKFSDIEKLERSLLRISRGLDETFPVVAVGSRAHLEAEAVATRSLFRNILMHGFHLLVYLFSSRTVRDTQCGFKLFTRAAAARVFPVLHVERWAFDVELIYLCELWMIPIVEVCVTWHEVEGSKIVPVISWLQMGRDLILIWFRYRFGIWTDKMGGKRTSKTKTETVDPQEYHVNEIKMEEERVLNTYDDGSDFPQIPTGPFDVTNYCKRIEVQVVNEMDDGMSLDFDLIHVESPIANALRRVLLAEVPTMAFEKIYLYQNTSVIQDEVLCHRIGLLPLKVDPRKFLMPTEKVIGINEHGVDCDEEPEPDPTRNVVFNINVTCTRNRNAPTTATEPHQLYHQSSIYSRAFKWMPCGDQEKQFADDPPRIVHDDILVAKLRPGQQIEASCHAVKGIGRDHAKFSPVATATYRLLPTIRLLGEVRGEAAVRLQESFSEGVIELKEKDGEQFAVVADARRDTCSRNIFRHDDLAPLVDLGRRKDYFIFSVESTGALKSAELVVEACKVMEEKCRLLREQISSVFKHE</sequence>
<dbReference type="EMBL" id="UZAF01016715">
    <property type="protein sequence ID" value="VDO32778.1"/>
    <property type="molecule type" value="Genomic_DNA"/>
</dbReference>
<dbReference type="CDD" id="cd04188">
    <property type="entry name" value="DPG_synthase"/>
    <property type="match status" value="1"/>
</dbReference>
<comment type="similarity">
    <text evidence="6">Belongs to the archaeal Rpo3/eukaryotic RPB3 RNA polymerase subunit family.</text>
</comment>
<dbReference type="OMA" id="IEANCHA"/>
<evidence type="ECO:0000256" key="2">
    <source>
        <dbReference type="ARBA" id="ARBA00022083"/>
    </source>
</evidence>
<dbReference type="Pfam" id="PF01000">
    <property type="entry name" value="RNA_pol_A_bac"/>
    <property type="match status" value="1"/>
</dbReference>
<dbReference type="HAMAP" id="MF_00320">
    <property type="entry name" value="RNApol_arch_Rpo3"/>
    <property type="match status" value="1"/>
</dbReference>
<dbReference type="SUPFAM" id="SSF53448">
    <property type="entry name" value="Nucleotide-diphospho-sugar transferases"/>
    <property type="match status" value="1"/>
</dbReference>
<dbReference type="Gene3D" id="2.170.120.12">
    <property type="entry name" value="DNA-directed RNA polymerase, insert domain"/>
    <property type="match status" value="1"/>
</dbReference>
<evidence type="ECO:0000259" key="7">
    <source>
        <dbReference type="SMART" id="SM00662"/>
    </source>
</evidence>
<dbReference type="GO" id="GO:0006351">
    <property type="term" value="P:DNA-templated transcription"/>
    <property type="evidence" value="ECO:0007669"/>
    <property type="project" value="InterPro"/>
</dbReference>
<dbReference type="GO" id="GO:0005666">
    <property type="term" value="C:RNA polymerase III complex"/>
    <property type="evidence" value="ECO:0007669"/>
    <property type="project" value="TreeGrafter"/>
</dbReference>
<protein>
    <recommendedName>
        <fullName evidence="2">DNA-directed RNA polymerases I and III subunit RPAC1</fullName>
    </recommendedName>
</protein>
<dbReference type="SUPFAM" id="SSF56553">
    <property type="entry name" value="Insert subdomain of RNA polymerase alpha subunit"/>
    <property type="match status" value="1"/>
</dbReference>
<dbReference type="OrthoDB" id="3784at2759"/>
<name>A0A0N4WBB0_HAEPC</name>
<proteinExistence type="inferred from homology"/>
<keyword evidence="9" id="KW-1185">Reference proteome</keyword>
<reference evidence="8 9" key="2">
    <citation type="submission" date="2018-11" db="EMBL/GenBank/DDBJ databases">
        <authorList>
            <consortium name="Pathogen Informatics"/>
        </authorList>
    </citation>
    <scope>NUCLEOTIDE SEQUENCE [LARGE SCALE GENOMIC DNA]</scope>
    <source>
        <strain evidence="8 9">MHpl1</strain>
    </source>
</reference>
<dbReference type="InterPro" id="IPR033901">
    <property type="entry name" value="RNAPI/III_AC40"/>
</dbReference>
<organism evidence="10">
    <name type="scientific">Haemonchus placei</name>
    <name type="common">Barber's pole worm</name>
    <dbReference type="NCBI Taxonomy" id="6290"/>
    <lineage>
        <taxon>Eukaryota</taxon>
        <taxon>Metazoa</taxon>
        <taxon>Ecdysozoa</taxon>
        <taxon>Nematoda</taxon>
        <taxon>Chromadorea</taxon>
        <taxon>Rhabditida</taxon>
        <taxon>Rhabditina</taxon>
        <taxon>Rhabditomorpha</taxon>
        <taxon>Strongyloidea</taxon>
        <taxon>Trichostrongylidae</taxon>
        <taxon>Haemonchus</taxon>
    </lineage>
</organism>
<keyword evidence="4" id="KW-0804">Transcription</keyword>
<comment type="subcellular location">
    <subcellularLocation>
        <location evidence="1">Nucleus</location>
    </subcellularLocation>
</comment>
<dbReference type="SMART" id="SM00662">
    <property type="entry name" value="RPOLD"/>
    <property type="match status" value="1"/>
</dbReference>
<dbReference type="InterPro" id="IPR036643">
    <property type="entry name" value="RNApol_insert_sf"/>
</dbReference>
<dbReference type="InterPro" id="IPR050518">
    <property type="entry name" value="Rpo3/RPB3_RNA_Pol_subunit"/>
</dbReference>
<dbReference type="Gene3D" id="3.90.550.10">
    <property type="entry name" value="Spore Coat Polysaccharide Biosynthesis Protein SpsA, Chain A"/>
    <property type="match status" value="1"/>
</dbReference>
<keyword evidence="5" id="KW-0539">Nucleus</keyword>
<dbReference type="GO" id="GO:0046983">
    <property type="term" value="F:protein dimerization activity"/>
    <property type="evidence" value="ECO:0007669"/>
    <property type="project" value="InterPro"/>
</dbReference>
<dbReference type="Pfam" id="PF00535">
    <property type="entry name" value="Glycos_transf_2"/>
    <property type="match status" value="1"/>
</dbReference>
<evidence type="ECO:0000256" key="4">
    <source>
        <dbReference type="ARBA" id="ARBA00023163"/>
    </source>
</evidence>
<dbReference type="FunFam" id="2.170.120.12:FF:000003">
    <property type="entry name" value="Dna-directed rna polymerases i and iii subunit"/>
    <property type="match status" value="1"/>
</dbReference>
<dbReference type="STRING" id="6290.A0A0N4WBB0"/>
<dbReference type="InterPro" id="IPR011262">
    <property type="entry name" value="DNA-dir_RNA_pol_insert"/>
</dbReference>
<gene>
    <name evidence="8" type="ORF">HPLM_LOCUS7717</name>
</gene>
<dbReference type="GO" id="GO:0003899">
    <property type="term" value="F:DNA-directed RNA polymerase activity"/>
    <property type="evidence" value="ECO:0007669"/>
    <property type="project" value="InterPro"/>
</dbReference>
<evidence type="ECO:0000313" key="9">
    <source>
        <dbReference type="Proteomes" id="UP000268014"/>
    </source>
</evidence>
<dbReference type="CDD" id="cd07032">
    <property type="entry name" value="RNAP_I_II_AC40"/>
    <property type="match status" value="1"/>
</dbReference>
<dbReference type="SUPFAM" id="SSF55257">
    <property type="entry name" value="RBP11-like subunits of RNA polymerase"/>
    <property type="match status" value="1"/>
</dbReference>
<dbReference type="Pfam" id="PF01193">
    <property type="entry name" value="RNA_pol_L"/>
    <property type="match status" value="1"/>
</dbReference>
<reference evidence="10" key="1">
    <citation type="submission" date="2017-02" db="UniProtKB">
        <authorList>
            <consortium name="WormBaseParasite"/>
        </authorList>
    </citation>
    <scope>IDENTIFICATION</scope>
</reference>
<evidence type="ECO:0000256" key="6">
    <source>
        <dbReference type="ARBA" id="ARBA00025804"/>
    </source>
</evidence>
<dbReference type="InterPro" id="IPR011263">
    <property type="entry name" value="DNA-dir_RNA_pol_RpoA/D/Rpb3"/>
</dbReference>
<dbReference type="InterPro" id="IPR022842">
    <property type="entry name" value="RNAP_Rpo3/Rpb3/RPAC1"/>
</dbReference>
<dbReference type="PANTHER" id="PTHR11800:SF13">
    <property type="entry name" value="DNA-DIRECTED RNA POLYMERASES I AND III SUBUNIT RPAC1"/>
    <property type="match status" value="1"/>
</dbReference>
<dbReference type="InterPro" id="IPR036603">
    <property type="entry name" value="RBP11-like"/>
</dbReference>
<dbReference type="InterPro" id="IPR029044">
    <property type="entry name" value="Nucleotide-diphossugar_trans"/>
</dbReference>
<keyword evidence="3" id="KW-0240">DNA-directed RNA polymerase</keyword>
<dbReference type="AlphaFoldDB" id="A0A0N4WBB0"/>
<evidence type="ECO:0000256" key="5">
    <source>
        <dbReference type="ARBA" id="ARBA00023242"/>
    </source>
</evidence>
<dbReference type="WBParaSite" id="HPLM_0000772501-mRNA-1">
    <property type="protein sequence ID" value="HPLM_0000772501-mRNA-1"/>
    <property type="gene ID" value="HPLM_0000772501"/>
</dbReference>
<evidence type="ECO:0000256" key="1">
    <source>
        <dbReference type="ARBA" id="ARBA00004123"/>
    </source>
</evidence>
<evidence type="ECO:0000256" key="3">
    <source>
        <dbReference type="ARBA" id="ARBA00022478"/>
    </source>
</evidence>
<dbReference type="PANTHER" id="PTHR11800">
    <property type="entry name" value="DNA-DIRECTED RNA POLYMERASE"/>
    <property type="match status" value="1"/>
</dbReference>
<dbReference type="Proteomes" id="UP000268014">
    <property type="component" value="Unassembled WGS sequence"/>
</dbReference>
<dbReference type="GO" id="GO:0005736">
    <property type="term" value="C:RNA polymerase I complex"/>
    <property type="evidence" value="ECO:0007669"/>
    <property type="project" value="TreeGrafter"/>
</dbReference>
<evidence type="ECO:0000313" key="10">
    <source>
        <dbReference type="WBParaSite" id="HPLM_0000772501-mRNA-1"/>
    </source>
</evidence>